<dbReference type="PANTHER" id="PTHR24058">
    <property type="entry name" value="DUAL SPECIFICITY PROTEIN KINASE"/>
    <property type="match status" value="1"/>
</dbReference>
<feature type="domain" description="Protein kinase" evidence="8">
    <location>
        <begin position="55"/>
        <end position="396"/>
    </location>
</feature>
<protein>
    <submittedName>
        <fullName evidence="9">CMGC protein kinase</fullName>
    </submittedName>
</protein>
<sequence>MATQNTHEHDSASLWGDFVDSDDEGEVEDECEPVERYMEGLYYPICLGEILADRYRIEHKLGHGGFSTVWMAYDMLDEKDVALKILTTEEAGEREYAMQKEISSLIKDTSHLLIYQDTFLLPGTGGRQHRVFKFPLLGPPLRSWKHKPPTATRRIAAKQLLQAIKALHDAGIVHRDLNSANVMYGLAPFEKGTSVATKYQHLGRPRKISISRYDPLWKEGQLVEPMNPDVSLVEERIFLGDFGISIKAGTPVNCKIQSPFIYCAPERFHDKDPSYASDMWSYMCIFAELFLGFPLFPDRGPSSTTDFMVAVLGPLPSSWKGAYNGGGEERESWYDPKTLPVSRLTLESKVTHSSNDISPAEKQLALSILKSCLSYEPEHRLTAGQLLKSAAFKDFMKIYGL</sequence>
<evidence type="ECO:0000256" key="7">
    <source>
        <dbReference type="SAM" id="MobiDB-lite"/>
    </source>
</evidence>
<keyword evidence="3 6" id="KW-0547">Nucleotide-binding</keyword>
<name>A0A8H4K8Y3_9HYPO</name>
<organism evidence="9 10">
    <name type="scientific">Fusarium austroafricanum</name>
    <dbReference type="NCBI Taxonomy" id="2364996"/>
    <lineage>
        <taxon>Eukaryota</taxon>
        <taxon>Fungi</taxon>
        <taxon>Dikarya</taxon>
        <taxon>Ascomycota</taxon>
        <taxon>Pezizomycotina</taxon>
        <taxon>Sordariomycetes</taxon>
        <taxon>Hypocreomycetidae</taxon>
        <taxon>Hypocreales</taxon>
        <taxon>Nectriaceae</taxon>
        <taxon>Fusarium</taxon>
        <taxon>Fusarium concolor species complex</taxon>
    </lineage>
</organism>
<keyword evidence="5 6" id="KW-0067">ATP-binding</keyword>
<evidence type="ECO:0000256" key="6">
    <source>
        <dbReference type="PROSITE-ProRule" id="PRU10141"/>
    </source>
</evidence>
<keyword evidence="10" id="KW-1185">Reference proteome</keyword>
<dbReference type="OrthoDB" id="5979581at2759"/>
<evidence type="ECO:0000256" key="5">
    <source>
        <dbReference type="ARBA" id="ARBA00022840"/>
    </source>
</evidence>
<dbReference type="AlphaFoldDB" id="A0A8H4K8Y3"/>
<evidence type="ECO:0000313" key="9">
    <source>
        <dbReference type="EMBL" id="KAF4445551.1"/>
    </source>
</evidence>
<evidence type="ECO:0000256" key="2">
    <source>
        <dbReference type="ARBA" id="ARBA00022679"/>
    </source>
</evidence>
<dbReference type="Pfam" id="PF00069">
    <property type="entry name" value="Pkinase"/>
    <property type="match status" value="2"/>
</dbReference>
<dbReference type="EMBL" id="JAADJG010000513">
    <property type="protein sequence ID" value="KAF4445551.1"/>
    <property type="molecule type" value="Genomic_DNA"/>
</dbReference>
<dbReference type="InterPro" id="IPR050494">
    <property type="entry name" value="Ser_Thr_dual-spec_kinase"/>
</dbReference>
<dbReference type="InterPro" id="IPR011009">
    <property type="entry name" value="Kinase-like_dom_sf"/>
</dbReference>
<dbReference type="PROSITE" id="PS50011">
    <property type="entry name" value="PROTEIN_KINASE_DOM"/>
    <property type="match status" value="1"/>
</dbReference>
<dbReference type="PROSITE" id="PS00107">
    <property type="entry name" value="PROTEIN_KINASE_ATP"/>
    <property type="match status" value="1"/>
</dbReference>
<accession>A0A8H4K8Y3</accession>
<dbReference type="Proteomes" id="UP000605986">
    <property type="component" value="Unassembled WGS sequence"/>
</dbReference>
<feature type="region of interest" description="Disordered" evidence="7">
    <location>
        <begin position="1"/>
        <end position="27"/>
    </location>
</feature>
<dbReference type="GO" id="GO:0005524">
    <property type="term" value="F:ATP binding"/>
    <property type="evidence" value="ECO:0007669"/>
    <property type="project" value="UniProtKB-UniRule"/>
</dbReference>
<dbReference type="GO" id="GO:0004674">
    <property type="term" value="F:protein serine/threonine kinase activity"/>
    <property type="evidence" value="ECO:0007669"/>
    <property type="project" value="UniProtKB-KW"/>
</dbReference>
<dbReference type="Gene3D" id="1.10.510.10">
    <property type="entry name" value="Transferase(Phosphotransferase) domain 1"/>
    <property type="match status" value="1"/>
</dbReference>
<evidence type="ECO:0000313" key="10">
    <source>
        <dbReference type="Proteomes" id="UP000605986"/>
    </source>
</evidence>
<reference evidence="9" key="1">
    <citation type="submission" date="2020-01" db="EMBL/GenBank/DDBJ databases">
        <title>Identification and distribution of gene clusters putatively required for synthesis of sphingolipid metabolism inhibitors in phylogenetically diverse species of the filamentous fungus Fusarium.</title>
        <authorList>
            <person name="Kim H.-S."/>
            <person name="Busman M."/>
            <person name="Brown D.W."/>
            <person name="Divon H."/>
            <person name="Uhlig S."/>
            <person name="Proctor R.H."/>
        </authorList>
    </citation>
    <scope>NUCLEOTIDE SEQUENCE</scope>
    <source>
        <strain evidence="9">NRRL 53441</strain>
    </source>
</reference>
<proteinExistence type="predicted"/>
<keyword evidence="4 9" id="KW-0418">Kinase</keyword>
<feature type="binding site" evidence="6">
    <location>
        <position position="84"/>
    </location>
    <ligand>
        <name>ATP</name>
        <dbReference type="ChEBI" id="CHEBI:30616"/>
    </ligand>
</feature>
<gene>
    <name evidence="9" type="ORF">F53441_10719</name>
</gene>
<evidence type="ECO:0000256" key="1">
    <source>
        <dbReference type="ARBA" id="ARBA00022527"/>
    </source>
</evidence>
<comment type="caution">
    <text evidence="9">The sequence shown here is derived from an EMBL/GenBank/DDBJ whole genome shotgun (WGS) entry which is preliminary data.</text>
</comment>
<dbReference type="Gene3D" id="3.30.200.20">
    <property type="entry name" value="Phosphorylase Kinase, domain 1"/>
    <property type="match status" value="1"/>
</dbReference>
<dbReference type="InterPro" id="IPR000719">
    <property type="entry name" value="Prot_kinase_dom"/>
</dbReference>
<keyword evidence="2" id="KW-0808">Transferase</keyword>
<feature type="compositionally biased region" description="Basic and acidic residues" evidence="7">
    <location>
        <begin position="1"/>
        <end position="11"/>
    </location>
</feature>
<evidence type="ECO:0000256" key="3">
    <source>
        <dbReference type="ARBA" id="ARBA00022741"/>
    </source>
</evidence>
<evidence type="ECO:0000259" key="8">
    <source>
        <dbReference type="PROSITE" id="PS50011"/>
    </source>
</evidence>
<dbReference type="SUPFAM" id="SSF56112">
    <property type="entry name" value="Protein kinase-like (PK-like)"/>
    <property type="match status" value="1"/>
</dbReference>
<evidence type="ECO:0000256" key="4">
    <source>
        <dbReference type="ARBA" id="ARBA00022777"/>
    </source>
</evidence>
<dbReference type="InterPro" id="IPR017441">
    <property type="entry name" value="Protein_kinase_ATP_BS"/>
</dbReference>
<keyword evidence="1" id="KW-0723">Serine/threonine-protein kinase</keyword>